<dbReference type="Proteomes" id="UP000232323">
    <property type="component" value="Unassembled WGS sequence"/>
</dbReference>
<dbReference type="PANTHER" id="PTHR34127">
    <property type="entry name" value="OS04G0405600 PROTEIN"/>
    <property type="match status" value="1"/>
</dbReference>
<dbReference type="Pfam" id="PF07082">
    <property type="entry name" value="DUF1350"/>
    <property type="match status" value="1"/>
</dbReference>
<gene>
    <name evidence="1" type="ORF">CEUSTIGMA_g8914.t1</name>
</gene>
<protein>
    <submittedName>
        <fullName evidence="1">Uncharacterized protein</fullName>
    </submittedName>
</protein>
<dbReference type="PANTHER" id="PTHR34127:SF1">
    <property type="entry name" value="OS04G0405600 PROTEIN"/>
    <property type="match status" value="1"/>
</dbReference>
<dbReference type="SUPFAM" id="SSF53474">
    <property type="entry name" value="alpha/beta-Hydrolases"/>
    <property type="match status" value="1"/>
</dbReference>
<dbReference type="STRING" id="1157962.A0A250XEH8"/>
<sequence>MLNVRGIKSASDTCRITSGSPCFCNFRSHAIFARKYVRVFAAYQPIGTAVAGAPAQSADGSALLAPPPVAPNPIYATIETAIQRTFNSQLPGHRNDWREIEGSYVLFPPSNRPPEAVVHFLGGAFVGAAPQVAYRLFLEAISNRNVLIIATPYGTNLDHLRSADECQFKFDRAVRALGPEFALLPTFGLGHSLGSVIQLLICSRYAVARAGNVFVSFNNRSANDVIPLMAPLIAPSARLLGPVLNQISSSPVRSTVESVLETLRGLSPGAVRSVIPLVEQFMPLYLDMAQGRQEFAPAPEETKSLIRSYYAVPRNLILRFKDDTIDESNSLAQLLQSSSSLAEVLDLSVRTLPGDHLRLMQQAVVDLPPEVARVASSAVNTSGELIGRMAAAANQMGVPQATDLLNQTSKGVTNIAGVFGGQVGGPVTDYMQSLADEVAAWMGTGAVVRSGTRALPASSVYSQQNGQYREQAW</sequence>
<comment type="caution">
    <text evidence="1">The sequence shown here is derived from an EMBL/GenBank/DDBJ whole genome shotgun (WGS) entry which is preliminary data.</text>
</comment>
<dbReference type="EMBL" id="BEGY01000066">
    <property type="protein sequence ID" value="GAX81485.1"/>
    <property type="molecule type" value="Genomic_DNA"/>
</dbReference>
<dbReference type="OrthoDB" id="4892at2759"/>
<dbReference type="InterPro" id="IPR010765">
    <property type="entry name" value="DUF1350"/>
</dbReference>
<accession>A0A250XEH8</accession>
<reference evidence="1 2" key="1">
    <citation type="submission" date="2017-08" db="EMBL/GenBank/DDBJ databases">
        <title>Acidophilic green algal genome provides insights into adaptation to an acidic environment.</title>
        <authorList>
            <person name="Hirooka S."/>
            <person name="Hirose Y."/>
            <person name="Kanesaki Y."/>
            <person name="Higuchi S."/>
            <person name="Fujiwara T."/>
            <person name="Onuma R."/>
            <person name="Era A."/>
            <person name="Ohbayashi R."/>
            <person name="Uzuka A."/>
            <person name="Nozaki H."/>
            <person name="Yoshikawa H."/>
            <person name="Miyagishima S.Y."/>
        </authorList>
    </citation>
    <scope>NUCLEOTIDE SEQUENCE [LARGE SCALE GENOMIC DNA]</scope>
    <source>
        <strain evidence="1 2">NIES-2499</strain>
    </source>
</reference>
<name>A0A250XEH8_9CHLO</name>
<proteinExistence type="predicted"/>
<dbReference type="AlphaFoldDB" id="A0A250XEH8"/>
<dbReference type="InterPro" id="IPR029058">
    <property type="entry name" value="AB_hydrolase_fold"/>
</dbReference>
<evidence type="ECO:0000313" key="2">
    <source>
        <dbReference type="Proteomes" id="UP000232323"/>
    </source>
</evidence>
<keyword evidence="2" id="KW-1185">Reference proteome</keyword>
<organism evidence="1 2">
    <name type="scientific">Chlamydomonas eustigma</name>
    <dbReference type="NCBI Taxonomy" id="1157962"/>
    <lineage>
        <taxon>Eukaryota</taxon>
        <taxon>Viridiplantae</taxon>
        <taxon>Chlorophyta</taxon>
        <taxon>core chlorophytes</taxon>
        <taxon>Chlorophyceae</taxon>
        <taxon>CS clade</taxon>
        <taxon>Chlamydomonadales</taxon>
        <taxon>Chlamydomonadaceae</taxon>
        <taxon>Chlamydomonas</taxon>
    </lineage>
</organism>
<evidence type="ECO:0000313" key="1">
    <source>
        <dbReference type="EMBL" id="GAX81485.1"/>
    </source>
</evidence>